<dbReference type="Gene3D" id="1.10.1070.11">
    <property type="entry name" value="Phosphatidylinositol 3-/4-kinase, catalytic domain"/>
    <property type="match status" value="1"/>
</dbReference>
<dbReference type="InterPro" id="IPR016024">
    <property type="entry name" value="ARM-type_fold"/>
</dbReference>
<dbReference type="FunFam" id="3.30.1010.10:FF:000014">
    <property type="entry name" value="Phosphatidylinositol 4-kinase STT4"/>
    <property type="match status" value="1"/>
</dbReference>
<accession>A0AAE0LBB4</accession>
<dbReference type="GO" id="GO:0004430">
    <property type="term" value="F:1-phosphatidylinositol 4-kinase activity"/>
    <property type="evidence" value="ECO:0007669"/>
    <property type="project" value="UniProtKB-EC"/>
</dbReference>
<dbReference type="SMART" id="SM00146">
    <property type="entry name" value="PI3Kc"/>
    <property type="match status" value="1"/>
</dbReference>
<dbReference type="PROSITE" id="PS51545">
    <property type="entry name" value="PIK_HELICAL"/>
    <property type="match status" value="1"/>
</dbReference>
<comment type="similarity">
    <text evidence="2">Belongs to the PI3/PI4-kinase family. Type III PI4K subfamily.</text>
</comment>
<dbReference type="AlphaFoldDB" id="A0AAE0LBB4"/>
<dbReference type="Pfam" id="PF00454">
    <property type="entry name" value="PI3_PI4_kinase"/>
    <property type="match status" value="2"/>
</dbReference>
<dbReference type="PANTHER" id="PTHR10048">
    <property type="entry name" value="PHOSPHATIDYLINOSITOL KINASE"/>
    <property type="match status" value="1"/>
</dbReference>
<name>A0AAE0LBB4_9CHLO</name>
<comment type="catalytic activity">
    <reaction evidence="1">
        <text>a 1,2-diacyl-sn-glycero-3-phospho-(1D-myo-inositol) + ATP = a 1,2-diacyl-sn-glycero-3-phospho-(1D-myo-inositol 4-phosphate) + ADP + H(+)</text>
        <dbReference type="Rhea" id="RHEA:19877"/>
        <dbReference type="ChEBI" id="CHEBI:15378"/>
        <dbReference type="ChEBI" id="CHEBI:30616"/>
        <dbReference type="ChEBI" id="CHEBI:57880"/>
        <dbReference type="ChEBI" id="CHEBI:58178"/>
        <dbReference type="ChEBI" id="CHEBI:456216"/>
        <dbReference type="EC" id="2.7.1.67"/>
    </reaction>
</comment>
<comment type="caution">
    <text evidence="10">The sequence shown here is derived from an EMBL/GenBank/DDBJ whole genome shotgun (WGS) entry which is preliminary data.</text>
</comment>
<dbReference type="SUPFAM" id="SSF56112">
    <property type="entry name" value="Protein kinase-like (PK-like)"/>
    <property type="match status" value="1"/>
</dbReference>
<feature type="non-terminal residue" evidence="10">
    <location>
        <position position="1"/>
    </location>
</feature>
<dbReference type="PANTHER" id="PTHR10048:SF15">
    <property type="entry name" value="PHOSPHATIDYLINOSITOL 4-KINASE ALPHA"/>
    <property type="match status" value="1"/>
</dbReference>
<gene>
    <name evidence="10" type="ORF">CYMTET_13497</name>
</gene>
<sequence length="537" mass="59636">LLRPILERLVQADARDPAVQSIPEALPLLATEEAVKSDHPNLNYLSVWVAGSVVDVIKLLKPQFIQHPKVAAYASRALASQPEAAVIDFLPQLVQVLLCDPTGQVEEYLMSAAAKAPLFAHRLVWTLGGEEAPPKNTGEMVKRSGWKDPWLNPNPLWPIVDRMRDRLKAAMHGDALSFFARESELFDAVTAISGILKPIKPELRRAAIAQELRKIQVKSDDLYLPTNTAAKVVSIATESGRPLQSAPRQTTAWSVPIMVTFKVKTPEEPAPFSQACIFKVGDDCRQDVLALQLISLLRDAWAAANLDVYVFPYGVLPTGYERGIIEVVPNSFSRNELGVLSDGGLLDMFMQLFGSVGSHTFEAARQNFIRSSAGYAVASFLLQSKDRHNGNLLIDKMGHLIHIDFGFIFEISPGGNLGFETAGFKLSHEMTQLLDPDGSKRSVHFEQFMHLCIQAYLVARQHMDAIMMIVELMADSGLPCYGRGKARTIANLRKRFHPELSHQEAAAFMRALILDAYDKWTTRGYDIIQYLQQGITH</sequence>
<evidence type="ECO:0000256" key="6">
    <source>
        <dbReference type="ARBA" id="ARBA00022777"/>
    </source>
</evidence>
<dbReference type="EC" id="2.7.1.67" evidence="3"/>
<feature type="domain" description="PIK helical" evidence="9">
    <location>
        <begin position="1"/>
        <end position="154"/>
    </location>
</feature>
<evidence type="ECO:0000256" key="3">
    <source>
        <dbReference type="ARBA" id="ARBA00012169"/>
    </source>
</evidence>
<keyword evidence="4" id="KW-0808">Transferase</keyword>
<evidence type="ECO:0000256" key="2">
    <source>
        <dbReference type="ARBA" id="ARBA00006209"/>
    </source>
</evidence>
<dbReference type="InterPro" id="IPR015433">
    <property type="entry name" value="PI3/4_kinase"/>
</dbReference>
<keyword evidence="11" id="KW-1185">Reference proteome</keyword>
<dbReference type="InterPro" id="IPR001263">
    <property type="entry name" value="PI3K_accessory_dom"/>
</dbReference>
<dbReference type="CDD" id="cd05167">
    <property type="entry name" value="PI4Kc_III_alpha"/>
    <property type="match status" value="1"/>
</dbReference>
<dbReference type="SUPFAM" id="SSF48371">
    <property type="entry name" value="ARM repeat"/>
    <property type="match status" value="1"/>
</dbReference>
<keyword evidence="6" id="KW-0418">Kinase</keyword>
<dbReference type="InterPro" id="IPR000403">
    <property type="entry name" value="PI3/4_kinase_cat_dom"/>
</dbReference>
<keyword evidence="5" id="KW-0547">Nucleotide-binding</keyword>
<keyword evidence="7" id="KW-0067">ATP-binding</keyword>
<evidence type="ECO:0000256" key="1">
    <source>
        <dbReference type="ARBA" id="ARBA00001686"/>
    </source>
</evidence>
<dbReference type="Pfam" id="PF00613">
    <property type="entry name" value="PI3Ka"/>
    <property type="match status" value="1"/>
</dbReference>
<dbReference type="Gene3D" id="1.25.40.70">
    <property type="entry name" value="Phosphatidylinositol 3-kinase, accessory domain (PIK)"/>
    <property type="match status" value="1"/>
</dbReference>
<dbReference type="Proteomes" id="UP001190700">
    <property type="component" value="Unassembled WGS sequence"/>
</dbReference>
<evidence type="ECO:0000259" key="9">
    <source>
        <dbReference type="PROSITE" id="PS51545"/>
    </source>
</evidence>
<dbReference type="GO" id="GO:0048015">
    <property type="term" value="P:phosphatidylinositol-mediated signaling"/>
    <property type="evidence" value="ECO:0007669"/>
    <property type="project" value="TreeGrafter"/>
</dbReference>
<evidence type="ECO:0000313" key="10">
    <source>
        <dbReference type="EMBL" id="KAK3278569.1"/>
    </source>
</evidence>
<dbReference type="FunFam" id="1.10.1070.11:FF:000012">
    <property type="entry name" value="Phosphatidylinositol 4-kinase alpha 1"/>
    <property type="match status" value="1"/>
</dbReference>
<dbReference type="GO" id="GO:0005886">
    <property type="term" value="C:plasma membrane"/>
    <property type="evidence" value="ECO:0007669"/>
    <property type="project" value="TreeGrafter"/>
</dbReference>
<organism evidence="10 11">
    <name type="scientific">Cymbomonas tetramitiformis</name>
    <dbReference type="NCBI Taxonomy" id="36881"/>
    <lineage>
        <taxon>Eukaryota</taxon>
        <taxon>Viridiplantae</taxon>
        <taxon>Chlorophyta</taxon>
        <taxon>Pyramimonadophyceae</taxon>
        <taxon>Pyramimonadales</taxon>
        <taxon>Pyramimonadaceae</taxon>
        <taxon>Cymbomonas</taxon>
    </lineage>
</organism>
<proteinExistence type="inferred from homology"/>
<dbReference type="GO" id="GO:0005524">
    <property type="term" value="F:ATP binding"/>
    <property type="evidence" value="ECO:0007669"/>
    <property type="project" value="UniProtKB-KW"/>
</dbReference>
<dbReference type="PROSITE" id="PS50290">
    <property type="entry name" value="PI3_4_KINASE_3"/>
    <property type="match status" value="1"/>
</dbReference>
<evidence type="ECO:0000256" key="4">
    <source>
        <dbReference type="ARBA" id="ARBA00022679"/>
    </source>
</evidence>
<dbReference type="GO" id="GO:0005737">
    <property type="term" value="C:cytoplasm"/>
    <property type="evidence" value="ECO:0007669"/>
    <property type="project" value="TreeGrafter"/>
</dbReference>
<dbReference type="InterPro" id="IPR018936">
    <property type="entry name" value="PI3/4_kinase_CS"/>
</dbReference>
<dbReference type="InterPro" id="IPR011009">
    <property type="entry name" value="Kinase-like_dom_sf"/>
</dbReference>
<evidence type="ECO:0000256" key="7">
    <source>
        <dbReference type="ARBA" id="ARBA00022840"/>
    </source>
</evidence>
<reference evidence="10 11" key="1">
    <citation type="journal article" date="2015" name="Genome Biol. Evol.">
        <title>Comparative Genomics of a Bacterivorous Green Alga Reveals Evolutionary Causalities and Consequences of Phago-Mixotrophic Mode of Nutrition.</title>
        <authorList>
            <person name="Burns J.A."/>
            <person name="Paasch A."/>
            <person name="Narechania A."/>
            <person name="Kim E."/>
        </authorList>
    </citation>
    <scope>NUCLEOTIDE SEQUENCE [LARGE SCALE GENOMIC DNA]</scope>
    <source>
        <strain evidence="10 11">PLY_AMNH</strain>
    </source>
</reference>
<dbReference type="PROSITE" id="PS00915">
    <property type="entry name" value="PI3_4_KINASE_1"/>
    <property type="match status" value="1"/>
</dbReference>
<feature type="domain" description="PI3K/PI4K catalytic" evidence="8">
    <location>
        <begin position="243"/>
        <end position="521"/>
    </location>
</feature>
<dbReference type="Gene3D" id="3.30.1010.10">
    <property type="entry name" value="Phosphatidylinositol 3-kinase Catalytic Subunit, Chain A, domain 4"/>
    <property type="match status" value="1"/>
</dbReference>
<evidence type="ECO:0000259" key="8">
    <source>
        <dbReference type="PROSITE" id="PS50290"/>
    </source>
</evidence>
<dbReference type="InterPro" id="IPR036940">
    <property type="entry name" value="PI3/4_kinase_cat_sf"/>
</dbReference>
<evidence type="ECO:0000256" key="5">
    <source>
        <dbReference type="ARBA" id="ARBA00022741"/>
    </source>
</evidence>
<evidence type="ECO:0000313" key="11">
    <source>
        <dbReference type="Proteomes" id="UP001190700"/>
    </source>
</evidence>
<dbReference type="EMBL" id="LGRX02005375">
    <property type="protein sequence ID" value="KAK3278569.1"/>
    <property type="molecule type" value="Genomic_DNA"/>
</dbReference>
<dbReference type="InterPro" id="IPR042236">
    <property type="entry name" value="PI3K_accessory_sf"/>
</dbReference>
<protein>
    <recommendedName>
        <fullName evidence="3">1-phosphatidylinositol 4-kinase</fullName>
        <ecNumber evidence="3">2.7.1.67</ecNumber>
    </recommendedName>
</protein>
<dbReference type="GO" id="GO:0046854">
    <property type="term" value="P:phosphatidylinositol phosphate biosynthetic process"/>
    <property type="evidence" value="ECO:0007669"/>
    <property type="project" value="InterPro"/>
</dbReference>